<reference evidence="11" key="1">
    <citation type="submission" date="2025-08" db="UniProtKB">
        <authorList>
            <consortium name="RefSeq"/>
        </authorList>
    </citation>
    <scope>IDENTIFICATION</scope>
</reference>
<dbReference type="GO" id="GO:0022857">
    <property type="term" value="F:transmembrane transporter activity"/>
    <property type="evidence" value="ECO:0007669"/>
    <property type="project" value="InterPro"/>
</dbReference>
<keyword evidence="10" id="KW-1185">Reference proteome</keyword>
<evidence type="ECO:0000256" key="2">
    <source>
        <dbReference type="ARBA" id="ARBA00022448"/>
    </source>
</evidence>
<dbReference type="PROSITE" id="PS00216">
    <property type="entry name" value="SUGAR_TRANSPORT_1"/>
    <property type="match status" value="1"/>
</dbReference>
<comment type="subcellular location">
    <subcellularLocation>
        <location evidence="1">Cell membrane</location>
        <topology evidence="1">Multi-pass membrane protein</topology>
    </subcellularLocation>
</comment>
<sequence>MSSIKNLKIPGKKITVWPQWLTALAISLETIVSGLANGWASPYLAQLISAEADVSLKMTDIEASWMASLLSFGRVIGAFIGAFCQEYTGLKTVLLLSGLPLICSWVLSICATSILWLYLSRFCSGLGSGIMWPTMSLYLSEIANPAIRGSLISFNVSIASLGMFLGNVMGPYLSMEMFAYVSLVPNVLFMILFSLIPESPYHYVLHGNIDKAEASLKWFQREADMKAKMQEFQDFVNGANTSILTKFKDFLLPVNLKNILILFGLNLFVQTSSFTTINAYAEIIVINAKVNITPSIVVMALCFSTVVAGFIAIFVVDKFGRKNLLILSSIGVTISYLALGLHFYLLSLNFDPEKLTWLPITSLLSFNLFVSYGLATVPSTLLGEMFPANLKNLASLCIFSTNALLTFVFVKCFQPFVNLTGETIVFWSYGLFVLGAVPYVMYLIPETTGKSLLEIQQSIKNKLYDLSKSKL</sequence>
<feature type="transmembrane region" description="Helical" evidence="8">
    <location>
        <begin position="357"/>
        <end position="381"/>
    </location>
</feature>
<dbReference type="InterPro" id="IPR005828">
    <property type="entry name" value="MFS_sugar_transport-like"/>
</dbReference>
<dbReference type="Gene3D" id="1.20.1250.20">
    <property type="entry name" value="MFS general substrate transporter like domains"/>
    <property type="match status" value="1"/>
</dbReference>
<gene>
    <name evidence="11" type="primary">LOC105426559</name>
</gene>
<accession>A0A6I9W312</accession>
<keyword evidence="3" id="KW-1003">Cell membrane</keyword>
<dbReference type="PANTHER" id="PTHR48021:SF1">
    <property type="entry name" value="GH07001P-RELATED"/>
    <property type="match status" value="1"/>
</dbReference>
<feature type="transmembrane region" description="Helical" evidence="8">
    <location>
        <begin position="93"/>
        <end position="119"/>
    </location>
</feature>
<evidence type="ECO:0000256" key="5">
    <source>
        <dbReference type="ARBA" id="ARBA00022692"/>
    </source>
</evidence>
<dbReference type="Pfam" id="PF00083">
    <property type="entry name" value="Sugar_tr"/>
    <property type="match status" value="1"/>
</dbReference>
<evidence type="ECO:0000256" key="3">
    <source>
        <dbReference type="ARBA" id="ARBA00022475"/>
    </source>
</evidence>
<feature type="transmembrane region" description="Helical" evidence="8">
    <location>
        <begin position="423"/>
        <end position="444"/>
    </location>
</feature>
<evidence type="ECO:0000256" key="8">
    <source>
        <dbReference type="SAM" id="Phobius"/>
    </source>
</evidence>
<name>A0A6I9W312_9HYME</name>
<feature type="transmembrane region" description="Helical" evidence="8">
    <location>
        <begin position="177"/>
        <end position="196"/>
    </location>
</feature>
<evidence type="ECO:0000259" key="9">
    <source>
        <dbReference type="PROSITE" id="PS50850"/>
    </source>
</evidence>
<feature type="transmembrane region" description="Helical" evidence="8">
    <location>
        <begin position="20"/>
        <end position="45"/>
    </location>
</feature>
<feature type="transmembrane region" description="Helical" evidence="8">
    <location>
        <begin position="65"/>
        <end position="84"/>
    </location>
</feature>
<feature type="domain" description="Major facilitator superfamily (MFS) profile" evidence="9">
    <location>
        <begin position="22"/>
        <end position="448"/>
    </location>
</feature>
<keyword evidence="2" id="KW-0813">Transport</keyword>
<dbReference type="GO" id="GO:0005886">
    <property type="term" value="C:plasma membrane"/>
    <property type="evidence" value="ECO:0007669"/>
    <property type="project" value="UniProtKB-SubCell"/>
</dbReference>
<feature type="transmembrane region" description="Helical" evidence="8">
    <location>
        <begin position="393"/>
        <end position="417"/>
    </location>
</feature>
<dbReference type="InterPro" id="IPR050549">
    <property type="entry name" value="MFS_Trehalose_Transporter"/>
</dbReference>
<dbReference type="RefSeq" id="XP_011636155.1">
    <property type="nucleotide sequence ID" value="XM_011637853.2"/>
</dbReference>
<dbReference type="PROSITE" id="PS50850">
    <property type="entry name" value="MFS"/>
    <property type="match status" value="1"/>
</dbReference>
<evidence type="ECO:0000313" key="11">
    <source>
        <dbReference type="RefSeq" id="XP_011636155.1"/>
    </source>
</evidence>
<keyword evidence="7 8" id="KW-0472">Membrane</keyword>
<evidence type="ECO:0000313" key="10">
    <source>
        <dbReference type="Proteomes" id="UP000504615"/>
    </source>
</evidence>
<dbReference type="OrthoDB" id="8120565at2759"/>
<dbReference type="InterPro" id="IPR005829">
    <property type="entry name" value="Sugar_transporter_CS"/>
</dbReference>
<keyword evidence="5 8" id="KW-0812">Transmembrane</keyword>
<keyword evidence="4" id="KW-0762">Sugar transport</keyword>
<evidence type="ECO:0000256" key="6">
    <source>
        <dbReference type="ARBA" id="ARBA00022989"/>
    </source>
</evidence>
<feature type="transmembrane region" description="Helical" evidence="8">
    <location>
        <begin position="296"/>
        <end position="316"/>
    </location>
</feature>
<dbReference type="FunFam" id="1.20.1250.20:FF:000218">
    <property type="entry name" value="facilitated trehalose transporter Tret1"/>
    <property type="match status" value="1"/>
</dbReference>
<organism evidence="10 11">
    <name type="scientific">Pogonomyrmex barbatus</name>
    <name type="common">red harvester ant</name>
    <dbReference type="NCBI Taxonomy" id="144034"/>
    <lineage>
        <taxon>Eukaryota</taxon>
        <taxon>Metazoa</taxon>
        <taxon>Ecdysozoa</taxon>
        <taxon>Arthropoda</taxon>
        <taxon>Hexapoda</taxon>
        <taxon>Insecta</taxon>
        <taxon>Pterygota</taxon>
        <taxon>Neoptera</taxon>
        <taxon>Endopterygota</taxon>
        <taxon>Hymenoptera</taxon>
        <taxon>Apocrita</taxon>
        <taxon>Aculeata</taxon>
        <taxon>Formicoidea</taxon>
        <taxon>Formicidae</taxon>
        <taxon>Myrmicinae</taxon>
        <taxon>Pogonomyrmex</taxon>
    </lineage>
</organism>
<evidence type="ECO:0000256" key="1">
    <source>
        <dbReference type="ARBA" id="ARBA00004651"/>
    </source>
</evidence>
<evidence type="ECO:0000256" key="7">
    <source>
        <dbReference type="ARBA" id="ARBA00023136"/>
    </source>
</evidence>
<dbReference type="KEGG" id="pbar:105426559"/>
<proteinExistence type="predicted"/>
<dbReference type="SUPFAM" id="SSF103473">
    <property type="entry name" value="MFS general substrate transporter"/>
    <property type="match status" value="1"/>
</dbReference>
<protein>
    <submittedName>
        <fullName evidence="11">Facilitated trehalose transporter Tret1 isoform X1</fullName>
    </submittedName>
</protein>
<dbReference type="Proteomes" id="UP000504615">
    <property type="component" value="Unplaced"/>
</dbReference>
<dbReference type="InterPro" id="IPR020846">
    <property type="entry name" value="MFS_dom"/>
</dbReference>
<feature type="transmembrane region" description="Helical" evidence="8">
    <location>
        <begin position="146"/>
        <end position="165"/>
    </location>
</feature>
<dbReference type="AlphaFoldDB" id="A0A6I9W312"/>
<dbReference type="InterPro" id="IPR036259">
    <property type="entry name" value="MFS_trans_sf"/>
</dbReference>
<evidence type="ECO:0000256" key="4">
    <source>
        <dbReference type="ARBA" id="ARBA00022597"/>
    </source>
</evidence>
<dbReference type="PANTHER" id="PTHR48021">
    <property type="match status" value="1"/>
</dbReference>
<keyword evidence="6 8" id="KW-1133">Transmembrane helix</keyword>
<feature type="transmembrane region" description="Helical" evidence="8">
    <location>
        <begin position="323"/>
        <end position="345"/>
    </location>
</feature>
<dbReference type="GeneID" id="105426559"/>